<keyword evidence="4" id="KW-1185">Reference proteome</keyword>
<sequence>MSGAAESTAESFVDRLAGDDVEALERGASLLGSGGGGHPRLGALWLNRELAGGAEVRVVGVDSLTGWVLPVAAAGSTASVAVEKLSAGDELRRCVEVAEQHLGIEVDTIGVLAIGGGNALFPFIAAAQTGKPVPDADLTGRAFSGLEQTVVGCGPEFTGTWVSAEAHGAAMVIDGAGPPAAERVMRGALAGLGGWAALAYPPLPADTFRRLALAGTVSHALRLGHQHRQAAQAAEDGATLARRLGGEHLGRGTVLEVHRGSGGKYAGGSVAMRSPDGDGLFRVEMGDEYTMVLRDGEVVATTPDVICLLDTHRRQVIPTGQVRRGHEVDILLLPVPDRLWHADVLPRLAPRAYGLDADPVRYRAGGPVPAPGGGS</sequence>
<feature type="domain" description="S-Me-THD-like C-terminal" evidence="2">
    <location>
        <begin position="180"/>
        <end position="359"/>
    </location>
</feature>
<reference evidence="4" key="1">
    <citation type="submission" date="2019-04" db="EMBL/GenBank/DDBJ databases">
        <title>Draft genome sequence of Pseudonocardiaceae bacterium SL3-2-4.</title>
        <authorList>
            <person name="Ningsih F."/>
            <person name="Yokota A."/>
            <person name="Sakai Y."/>
            <person name="Nanatani K."/>
            <person name="Yabe S."/>
            <person name="Oetari A."/>
            <person name="Sjamsuridzal W."/>
        </authorList>
    </citation>
    <scope>NUCLEOTIDE SEQUENCE [LARGE SCALE GENOMIC DNA]</scope>
    <source>
        <strain evidence="4">SL3-2-4</strain>
    </source>
</reference>
<organism evidence="3 4">
    <name type="scientific">Gandjariella thermophila</name>
    <dbReference type="NCBI Taxonomy" id="1931992"/>
    <lineage>
        <taxon>Bacteria</taxon>
        <taxon>Bacillati</taxon>
        <taxon>Actinomycetota</taxon>
        <taxon>Actinomycetes</taxon>
        <taxon>Pseudonocardiales</taxon>
        <taxon>Pseudonocardiaceae</taxon>
        <taxon>Gandjariella</taxon>
    </lineage>
</organism>
<dbReference type="EMBL" id="BJFL01000022">
    <property type="protein sequence ID" value="GDY32269.1"/>
    <property type="molecule type" value="Genomic_DNA"/>
</dbReference>
<dbReference type="InterPro" id="IPR048350">
    <property type="entry name" value="S-Me-THD-like_C"/>
</dbReference>
<dbReference type="OrthoDB" id="3170437at2"/>
<name>A0A4D4JD17_9PSEU</name>
<dbReference type="Pfam" id="PF20906">
    <property type="entry name" value="S-Me-THD_C"/>
    <property type="match status" value="1"/>
</dbReference>
<accession>A0A4D4JD17</accession>
<dbReference type="SUPFAM" id="SSF160991">
    <property type="entry name" value="CV3147-like"/>
    <property type="match status" value="1"/>
</dbReference>
<protein>
    <recommendedName>
        <fullName evidence="5">Hydantoinase</fullName>
    </recommendedName>
</protein>
<evidence type="ECO:0008006" key="5">
    <source>
        <dbReference type="Google" id="ProtNLM"/>
    </source>
</evidence>
<dbReference type="Gene3D" id="2.40.390.10">
    <property type="entry name" value="CV3147-like"/>
    <property type="match status" value="1"/>
</dbReference>
<dbReference type="InterPro" id="IPR027479">
    <property type="entry name" value="S-Me-THD_N_sf"/>
</dbReference>
<dbReference type="Gene3D" id="3.40.1610.10">
    <property type="entry name" value="CV3147-like domain"/>
    <property type="match status" value="1"/>
</dbReference>
<dbReference type="RefSeq" id="WP_137815296.1">
    <property type="nucleotide sequence ID" value="NZ_BJFL01000022.1"/>
</dbReference>
<dbReference type="AlphaFoldDB" id="A0A4D4JD17"/>
<evidence type="ECO:0000313" key="4">
    <source>
        <dbReference type="Proteomes" id="UP000298860"/>
    </source>
</evidence>
<dbReference type="InterPro" id="IPR010318">
    <property type="entry name" value="S-Me-THD_N"/>
</dbReference>
<gene>
    <name evidence="3" type="ORF">GTS_39020</name>
</gene>
<dbReference type="Pfam" id="PF06032">
    <property type="entry name" value="S-Me-THD_N"/>
    <property type="match status" value="1"/>
</dbReference>
<dbReference type="Proteomes" id="UP000298860">
    <property type="component" value="Unassembled WGS sequence"/>
</dbReference>
<feature type="domain" description="S-Me-THD N-terminal" evidence="1">
    <location>
        <begin position="19"/>
        <end position="173"/>
    </location>
</feature>
<evidence type="ECO:0000259" key="2">
    <source>
        <dbReference type="Pfam" id="PF20906"/>
    </source>
</evidence>
<evidence type="ECO:0000313" key="3">
    <source>
        <dbReference type="EMBL" id="GDY32269.1"/>
    </source>
</evidence>
<dbReference type="InterPro" id="IPR024071">
    <property type="entry name" value="S-Me-THD_C_sf"/>
</dbReference>
<comment type="caution">
    <text evidence="3">The sequence shown here is derived from an EMBL/GenBank/DDBJ whole genome shotgun (WGS) entry which is preliminary data.</text>
</comment>
<proteinExistence type="predicted"/>
<evidence type="ECO:0000259" key="1">
    <source>
        <dbReference type="Pfam" id="PF06032"/>
    </source>
</evidence>